<evidence type="ECO:0000256" key="11">
    <source>
        <dbReference type="RuleBase" id="RU003484"/>
    </source>
</evidence>
<evidence type="ECO:0000256" key="7">
    <source>
        <dbReference type="ARBA" id="ARBA00023010"/>
    </source>
</evidence>
<name>A0ABW3I4V0_9FLAO</name>
<evidence type="ECO:0000256" key="10">
    <source>
        <dbReference type="RuleBase" id="RU000537"/>
    </source>
</evidence>
<feature type="transmembrane region" description="Helical" evidence="9">
    <location>
        <begin position="192"/>
        <end position="209"/>
    </location>
</feature>
<dbReference type="PIRSF" id="PIRSF004557">
    <property type="entry name" value="SecY"/>
    <property type="match status" value="1"/>
</dbReference>
<evidence type="ECO:0000256" key="8">
    <source>
        <dbReference type="ARBA" id="ARBA00023136"/>
    </source>
</evidence>
<comment type="similarity">
    <text evidence="2 9 12">Belongs to the SecY/SEC61-alpha family.</text>
</comment>
<feature type="transmembrane region" description="Helical" evidence="9">
    <location>
        <begin position="382"/>
        <end position="404"/>
    </location>
</feature>
<evidence type="ECO:0000256" key="9">
    <source>
        <dbReference type="HAMAP-Rule" id="MF_01465"/>
    </source>
</evidence>
<feature type="transmembrane region" description="Helical" evidence="9">
    <location>
        <begin position="410"/>
        <end position="430"/>
    </location>
</feature>
<evidence type="ECO:0000256" key="6">
    <source>
        <dbReference type="ARBA" id="ARBA00022989"/>
    </source>
</evidence>
<feature type="transmembrane region" description="Helical" evidence="9">
    <location>
        <begin position="282"/>
        <end position="302"/>
    </location>
</feature>
<keyword evidence="8 9" id="KW-0472">Membrane</keyword>
<dbReference type="InterPro" id="IPR023201">
    <property type="entry name" value="SecY_dom_sf"/>
</dbReference>
<keyword evidence="14" id="KW-1185">Reference proteome</keyword>
<keyword evidence="9" id="KW-1003">Cell membrane</keyword>
<keyword evidence="7 9" id="KW-0811">Translocation</keyword>
<dbReference type="RefSeq" id="WP_377716559.1">
    <property type="nucleotide sequence ID" value="NZ_JBHTJM010000010.1"/>
</dbReference>
<reference evidence="14" key="1">
    <citation type="journal article" date="2019" name="Int. J. Syst. Evol. Microbiol.">
        <title>The Global Catalogue of Microorganisms (GCM) 10K type strain sequencing project: providing services to taxonomists for standard genome sequencing and annotation.</title>
        <authorList>
            <consortium name="The Broad Institute Genomics Platform"/>
            <consortium name="The Broad Institute Genome Sequencing Center for Infectious Disease"/>
            <person name="Wu L."/>
            <person name="Ma J."/>
        </authorList>
    </citation>
    <scope>NUCLEOTIDE SEQUENCE [LARGE SCALE GENOMIC DNA]</scope>
    <source>
        <strain evidence="14">CCUG 62114</strain>
    </source>
</reference>
<evidence type="ECO:0000313" key="14">
    <source>
        <dbReference type="Proteomes" id="UP001596997"/>
    </source>
</evidence>
<feature type="transmembrane region" description="Helical" evidence="9">
    <location>
        <begin position="81"/>
        <end position="101"/>
    </location>
</feature>
<evidence type="ECO:0000313" key="13">
    <source>
        <dbReference type="EMBL" id="MFD0964918.1"/>
    </source>
</evidence>
<sequence>MKKIIESIKSVWQITELKEKILLTLSLLLVYRFGAQIVLPGIDVSELGKLGETFGGGGFLGILNAFTGGALSKASVFALGIMPYISASIVVQLMQVAIPYLQKLQKEGASGQKKITQITRWLTILICLVQAPFYLTGLQQLGVPASAFGELGAPDLIGNTFMTLIWVFILVAGCIFAMWLGEKITDKGIGNGISLLIMVGIIATLPSSFVQEVMSRFSGEAGTGGLMMILLEVVVWLVIILLSIMLIMAVRQVPVQYARRSAVGGYEEGARQFLPLKLNASGVMPIIFAQAIMFVPAALGNAFGDGEVAQFLKTEFGNMFGFWYNLVFALLIIVFTYLYTAMMPQSNPNKMAEDLKRSNGFIPGIKPGTETADYLDKIMSNITLPGSVFLALIAILPAFAYNLMGLQQGWALFYGGTSLLILVGVAIDTMQQVNAYLLNKHYDGLMQSGKNRKAVA</sequence>
<evidence type="ECO:0000256" key="12">
    <source>
        <dbReference type="RuleBase" id="RU004349"/>
    </source>
</evidence>
<dbReference type="Pfam" id="PF00344">
    <property type="entry name" value="SecY"/>
    <property type="match status" value="1"/>
</dbReference>
<protein>
    <recommendedName>
        <fullName evidence="9 10">Protein translocase subunit SecY</fullName>
    </recommendedName>
</protein>
<dbReference type="Proteomes" id="UP001596997">
    <property type="component" value="Unassembled WGS sequence"/>
</dbReference>
<dbReference type="PROSITE" id="PS00755">
    <property type="entry name" value="SECY_1"/>
    <property type="match status" value="1"/>
</dbReference>
<comment type="subunit">
    <text evidence="9">Component of the Sec protein translocase complex. Heterotrimer consisting of SecY, SecE and SecG subunits. The heterotrimers can form oligomers, although 1 heterotrimer is thought to be able to translocate proteins. Interacts with the ribosome. Interacts with SecDF, and other proteins may be involved. Interacts with SecA.</text>
</comment>
<dbReference type="NCBIfam" id="TIGR00967">
    <property type="entry name" value="3a0501s007"/>
    <property type="match status" value="1"/>
</dbReference>
<comment type="subcellular location">
    <subcellularLocation>
        <location evidence="9">Cell membrane</location>
        <topology evidence="9">Multi-pass membrane protein</topology>
    </subcellularLocation>
    <subcellularLocation>
        <location evidence="1 11">Membrane</location>
        <topology evidence="1 11">Multi-pass membrane protein</topology>
    </subcellularLocation>
</comment>
<feature type="transmembrane region" description="Helical" evidence="9">
    <location>
        <begin position="322"/>
        <end position="341"/>
    </location>
</feature>
<dbReference type="InterPro" id="IPR002208">
    <property type="entry name" value="SecY/SEC61-alpha"/>
</dbReference>
<keyword evidence="6 9" id="KW-1133">Transmembrane helix</keyword>
<dbReference type="HAMAP" id="MF_01465">
    <property type="entry name" value="SecY"/>
    <property type="match status" value="1"/>
</dbReference>
<keyword evidence="3 9" id="KW-0813">Transport</keyword>
<feature type="transmembrane region" description="Helical" evidence="9">
    <location>
        <begin position="161"/>
        <end position="180"/>
    </location>
</feature>
<keyword evidence="5 9" id="KW-0653">Protein transport</keyword>
<feature type="transmembrane region" description="Helical" evidence="9">
    <location>
        <begin position="229"/>
        <end position="250"/>
    </location>
</feature>
<gene>
    <name evidence="9 13" type="primary">secY</name>
    <name evidence="13" type="ORF">ACFQ1O_12955</name>
</gene>
<comment type="caution">
    <text evidence="13">The sequence shown here is derived from an EMBL/GenBank/DDBJ whole genome shotgun (WGS) entry which is preliminary data.</text>
</comment>
<evidence type="ECO:0000256" key="3">
    <source>
        <dbReference type="ARBA" id="ARBA00022448"/>
    </source>
</evidence>
<organism evidence="13 14">
    <name type="scientific">Pseudofulvibacter geojedonensis</name>
    <dbReference type="NCBI Taxonomy" id="1123758"/>
    <lineage>
        <taxon>Bacteria</taxon>
        <taxon>Pseudomonadati</taxon>
        <taxon>Bacteroidota</taxon>
        <taxon>Flavobacteriia</taxon>
        <taxon>Flavobacteriales</taxon>
        <taxon>Flavobacteriaceae</taxon>
        <taxon>Pseudofulvibacter</taxon>
    </lineage>
</organism>
<feature type="transmembrane region" description="Helical" evidence="9">
    <location>
        <begin position="121"/>
        <end position="141"/>
    </location>
</feature>
<feature type="transmembrane region" description="Helical" evidence="9">
    <location>
        <begin position="21"/>
        <end position="42"/>
    </location>
</feature>
<accession>A0ABW3I4V0</accession>
<dbReference type="Gene3D" id="1.10.3370.10">
    <property type="entry name" value="SecY subunit domain"/>
    <property type="match status" value="1"/>
</dbReference>
<dbReference type="InterPro" id="IPR026593">
    <property type="entry name" value="SecY"/>
</dbReference>
<dbReference type="PANTHER" id="PTHR10906">
    <property type="entry name" value="SECY/SEC61-ALPHA FAMILY MEMBER"/>
    <property type="match status" value="1"/>
</dbReference>
<dbReference type="PRINTS" id="PR00303">
    <property type="entry name" value="SECYTRNLCASE"/>
</dbReference>
<comment type="function">
    <text evidence="9 10">The central subunit of the protein translocation channel SecYEG. Consists of two halves formed by TMs 1-5 and 6-10. These two domains form a lateral gate at the front which open onto the bilayer between TMs 2 and 7, and are clamped together by SecE at the back. The channel is closed by both a pore ring composed of hydrophobic SecY resides and a short helix (helix 2A) on the extracellular side of the membrane which forms a plug. The plug probably moves laterally to allow the channel to open. The ring and the pore may move independently.</text>
</comment>
<dbReference type="EMBL" id="JBHTJM010000010">
    <property type="protein sequence ID" value="MFD0964918.1"/>
    <property type="molecule type" value="Genomic_DNA"/>
</dbReference>
<keyword evidence="4 9" id="KW-0812">Transmembrane</keyword>
<dbReference type="SUPFAM" id="SSF103491">
    <property type="entry name" value="Preprotein translocase SecY subunit"/>
    <property type="match status" value="1"/>
</dbReference>
<proteinExistence type="inferred from homology"/>
<evidence type="ECO:0000256" key="4">
    <source>
        <dbReference type="ARBA" id="ARBA00022692"/>
    </source>
</evidence>
<evidence type="ECO:0000256" key="2">
    <source>
        <dbReference type="ARBA" id="ARBA00005751"/>
    </source>
</evidence>
<evidence type="ECO:0000256" key="5">
    <source>
        <dbReference type="ARBA" id="ARBA00022927"/>
    </source>
</evidence>
<dbReference type="InterPro" id="IPR030659">
    <property type="entry name" value="SecY_CS"/>
</dbReference>
<evidence type="ECO:0000256" key="1">
    <source>
        <dbReference type="ARBA" id="ARBA00004141"/>
    </source>
</evidence>
<dbReference type="PROSITE" id="PS00756">
    <property type="entry name" value="SECY_2"/>
    <property type="match status" value="1"/>
</dbReference>